<evidence type="ECO:0000313" key="1">
    <source>
        <dbReference type="EMBL" id="WXK39184.1"/>
    </source>
</evidence>
<protein>
    <recommendedName>
        <fullName evidence="3">Transcriptional regulator, TetR family</fullName>
    </recommendedName>
</protein>
<dbReference type="Proteomes" id="UP001493153">
    <property type="component" value="Chromosome"/>
</dbReference>
<dbReference type="EMBL" id="CP062176">
    <property type="protein sequence ID" value="WXK39184.1"/>
    <property type="molecule type" value="Genomic_DNA"/>
</dbReference>
<organism evidence="1 2">
    <name type="scientific">Mycetohabitans rhizoxinica</name>
    <dbReference type="NCBI Taxonomy" id="412963"/>
    <lineage>
        <taxon>Bacteria</taxon>
        <taxon>Pseudomonadati</taxon>
        <taxon>Pseudomonadota</taxon>
        <taxon>Betaproteobacteria</taxon>
        <taxon>Burkholderiales</taxon>
        <taxon>Burkholderiaceae</taxon>
        <taxon>Mycetohabitans</taxon>
    </lineage>
</organism>
<gene>
    <name evidence="1" type="ORF">IHE29_07775</name>
</gene>
<sequence>MDEVYSRIVVYLLHLLQDYIHTPAHREVLLDTAQRFIVRMFAGGYILQS</sequence>
<reference evidence="1 2" key="1">
    <citation type="submission" date="2020-09" db="EMBL/GenBank/DDBJ databases">
        <title>Genome sequences of Mycetohabitans spp.</title>
        <authorList>
            <person name="Carter M.E."/>
            <person name="Carpenter S.C.D."/>
            <person name="Bogdanove A.J."/>
        </authorList>
    </citation>
    <scope>NUCLEOTIDE SEQUENCE [LARGE SCALE GENOMIC DNA]</scope>
    <source>
        <strain evidence="1 2">B12</strain>
    </source>
</reference>
<keyword evidence="2" id="KW-1185">Reference proteome</keyword>
<name>A0ABZ2Q077_9BURK</name>
<accession>A0ABZ2Q077</accession>
<proteinExistence type="predicted"/>
<evidence type="ECO:0008006" key="3">
    <source>
        <dbReference type="Google" id="ProtNLM"/>
    </source>
</evidence>
<evidence type="ECO:0000313" key="2">
    <source>
        <dbReference type="Proteomes" id="UP001493153"/>
    </source>
</evidence>
<dbReference type="RefSeq" id="WP_338911601.1">
    <property type="nucleotide sequence ID" value="NZ_CP062176.1"/>
</dbReference>